<accession>A0ABU9AVF4</accession>
<feature type="transmembrane region" description="Helical" evidence="1">
    <location>
        <begin position="172"/>
        <end position="192"/>
    </location>
</feature>
<organism evidence="2 3">
    <name type="scientific">Luteolibacter soli</name>
    <dbReference type="NCBI Taxonomy" id="3135280"/>
    <lineage>
        <taxon>Bacteria</taxon>
        <taxon>Pseudomonadati</taxon>
        <taxon>Verrucomicrobiota</taxon>
        <taxon>Verrucomicrobiia</taxon>
        <taxon>Verrucomicrobiales</taxon>
        <taxon>Verrucomicrobiaceae</taxon>
        <taxon>Luteolibacter</taxon>
    </lineage>
</organism>
<keyword evidence="1" id="KW-0812">Transmembrane</keyword>
<evidence type="ECO:0000313" key="2">
    <source>
        <dbReference type="EMBL" id="MEK7951666.1"/>
    </source>
</evidence>
<reference evidence="2 3" key="1">
    <citation type="submission" date="2024-04" db="EMBL/GenBank/DDBJ databases">
        <title>Luteolibacter sp. isolated from soil.</title>
        <authorList>
            <person name="An J."/>
        </authorList>
    </citation>
    <scope>NUCLEOTIDE SEQUENCE [LARGE SCALE GENOMIC DNA]</scope>
    <source>
        <strain evidence="2 3">Y139</strain>
    </source>
</reference>
<feature type="transmembrane region" description="Helical" evidence="1">
    <location>
        <begin position="62"/>
        <end position="78"/>
    </location>
</feature>
<dbReference type="EMBL" id="JBBUKT010000005">
    <property type="protein sequence ID" value="MEK7951666.1"/>
    <property type="molecule type" value="Genomic_DNA"/>
</dbReference>
<keyword evidence="3" id="KW-1185">Reference proteome</keyword>
<evidence type="ECO:0008006" key="4">
    <source>
        <dbReference type="Google" id="ProtNLM"/>
    </source>
</evidence>
<proteinExistence type="predicted"/>
<dbReference type="RefSeq" id="WP_341405321.1">
    <property type="nucleotide sequence ID" value="NZ_JBBUKT010000005.1"/>
</dbReference>
<gene>
    <name evidence="2" type="ORF">WKV53_14205</name>
</gene>
<protein>
    <recommendedName>
        <fullName evidence="4">DUF3592 domain-containing protein</fullName>
    </recommendedName>
</protein>
<keyword evidence="1" id="KW-1133">Transmembrane helix</keyword>
<name>A0ABU9AVF4_9BACT</name>
<dbReference type="Proteomes" id="UP001371305">
    <property type="component" value="Unassembled WGS sequence"/>
</dbReference>
<evidence type="ECO:0000256" key="1">
    <source>
        <dbReference type="SAM" id="Phobius"/>
    </source>
</evidence>
<keyword evidence="1" id="KW-0472">Membrane</keyword>
<comment type="caution">
    <text evidence="2">The sequence shown here is derived from an EMBL/GenBank/DDBJ whole genome shotgun (WGS) entry which is preliminary data.</text>
</comment>
<sequence>MENRDSAGERGDVGDGGMLYRGLAGRGVVVAAEEEAGDGASNRFGEGNGGGEVMRAFYKSRLFWCGVPGLVFLLWVWWDSGRHYSEVTWYRGSEERDVRVYRGVVEWRSVVQRLFIPGTKQLFVDRHEMVEVDKNGLGFTRECGFDLPAGFRREEKPDDDLKMTYEAVEVSVALWLIAGCYAAMWLGAVFAWRWRKRRVMRRLTETEVVG</sequence>
<evidence type="ECO:0000313" key="3">
    <source>
        <dbReference type="Proteomes" id="UP001371305"/>
    </source>
</evidence>